<keyword evidence="3" id="KW-1185">Reference proteome</keyword>
<sequence length="35" mass="4368">MKKQETKKKREQHFCSLPYIHIFFTYLQKGGYLYI</sequence>
<proteinExistence type="predicted"/>
<comment type="caution">
    <text evidence="2">The sequence shown here is derived from an EMBL/GenBank/DDBJ whole genome shotgun (WGS) entry which is preliminary data.</text>
</comment>
<gene>
    <name evidence="1" type="ORF">M6B38_167855</name>
    <name evidence="2" type="ORF">M6B38_260745</name>
</gene>
<dbReference type="EMBL" id="JANAVB010033333">
    <property type="protein sequence ID" value="KAJ6808522.1"/>
    <property type="molecule type" value="Genomic_DNA"/>
</dbReference>
<protein>
    <submittedName>
        <fullName evidence="2">Uncharacterized protein</fullName>
    </submittedName>
</protein>
<organism evidence="2 3">
    <name type="scientific">Iris pallida</name>
    <name type="common">Sweet iris</name>
    <dbReference type="NCBI Taxonomy" id="29817"/>
    <lineage>
        <taxon>Eukaryota</taxon>
        <taxon>Viridiplantae</taxon>
        <taxon>Streptophyta</taxon>
        <taxon>Embryophyta</taxon>
        <taxon>Tracheophyta</taxon>
        <taxon>Spermatophyta</taxon>
        <taxon>Magnoliopsida</taxon>
        <taxon>Liliopsida</taxon>
        <taxon>Asparagales</taxon>
        <taxon>Iridaceae</taxon>
        <taxon>Iridoideae</taxon>
        <taxon>Irideae</taxon>
        <taxon>Iris</taxon>
    </lineage>
</organism>
<dbReference type="AlphaFoldDB" id="A0AAX6ID02"/>
<evidence type="ECO:0000313" key="3">
    <source>
        <dbReference type="Proteomes" id="UP001140949"/>
    </source>
</evidence>
<reference evidence="2" key="2">
    <citation type="submission" date="2023-04" db="EMBL/GenBank/DDBJ databases">
        <authorList>
            <person name="Bruccoleri R.E."/>
            <person name="Oakeley E.J."/>
            <person name="Faust A.-M."/>
            <person name="Dessus-Babus S."/>
            <person name="Altorfer M."/>
            <person name="Burckhardt D."/>
            <person name="Oertli M."/>
            <person name="Naumann U."/>
            <person name="Petersen F."/>
            <person name="Wong J."/>
        </authorList>
    </citation>
    <scope>NUCLEOTIDE SEQUENCE</scope>
    <source>
        <strain evidence="2">GSM-AAB239-AS_SAM_17_03QT</strain>
        <tissue evidence="2">Leaf</tissue>
    </source>
</reference>
<dbReference type="EMBL" id="JANAVB010002395">
    <property type="protein sequence ID" value="KAJ6851146.1"/>
    <property type="molecule type" value="Genomic_DNA"/>
</dbReference>
<name>A0AAX6ID02_IRIPA</name>
<evidence type="ECO:0000313" key="1">
    <source>
        <dbReference type="EMBL" id="KAJ6808522.1"/>
    </source>
</evidence>
<dbReference type="Proteomes" id="UP001140949">
    <property type="component" value="Unassembled WGS sequence"/>
</dbReference>
<accession>A0AAX6ID02</accession>
<evidence type="ECO:0000313" key="2">
    <source>
        <dbReference type="EMBL" id="KAJ6851146.1"/>
    </source>
</evidence>
<reference evidence="2" key="1">
    <citation type="journal article" date="2023" name="GigaByte">
        <title>Genome assembly of the bearded iris, Iris pallida Lam.</title>
        <authorList>
            <person name="Bruccoleri R.E."/>
            <person name="Oakeley E.J."/>
            <person name="Faust A.M.E."/>
            <person name="Altorfer M."/>
            <person name="Dessus-Babus S."/>
            <person name="Burckhardt D."/>
            <person name="Oertli M."/>
            <person name="Naumann U."/>
            <person name="Petersen F."/>
            <person name="Wong J."/>
        </authorList>
    </citation>
    <scope>NUCLEOTIDE SEQUENCE</scope>
    <source>
        <strain evidence="2">GSM-AAB239-AS_SAM_17_03QT</strain>
    </source>
</reference>